<dbReference type="PANTHER" id="PTHR37418:SF2">
    <property type="entry name" value="3-KETO-5-AMINOHEXANOATE CLEAVAGE ENZYME"/>
    <property type="match status" value="1"/>
</dbReference>
<feature type="non-terminal residue" evidence="5">
    <location>
        <position position="1"/>
    </location>
</feature>
<comment type="cofactor">
    <cofactor evidence="1">
        <name>Zn(2+)</name>
        <dbReference type="ChEBI" id="CHEBI:29105"/>
    </cofactor>
</comment>
<dbReference type="Proteomes" id="UP000320404">
    <property type="component" value="Unassembled WGS sequence"/>
</dbReference>
<dbReference type="AlphaFoldDB" id="A0A520S3A2"/>
<dbReference type="Gene3D" id="3.20.20.70">
    <property type="entry name" value="Aldolase class I"/>
    <property type="match status" value="1"/>
</dbReference>
<reference evidence="5 6" key="1">
    <citation type="submission" date="2019-02" db="EMBL/GenBank/DDBJ databases">
        <title>Prokaryotic population dynamics and viral predation in marine succession experiment using metagenomics: the confinement effect.</title>
        <authorList>
            <person name="Haro-Moreno J.M."/>
            <person name="Rodriguez-Valera F."/>
            <person name="Lopez-Perez M."/>
        </authorList>
    </citation>
    <scope>NUCLEOTIDE SEQUENCE [LARGE SCALE GENOMIC DNA]</scope>
    <source>
        <strain evidence="5">MED-G158</strain>
    </source>
</reference>
<evidence type="ECO:0000256" key="3">
    <source>
        <dbReference type="ARBA" id="ARBA00022723"/>
    </source>
</evidence>
<dbReference type="InterPro" id="IPR013785">
    <property type="entry name" value="Aldolase_TIM"/>
</dbReference>
<keyword evidence="3" id="KW-0479">Metal-binding</keyword>
<accession>A0A520S3A2</accession>
<organism evidence="5 6">
    <name type="scientific">OM182 bacterium</name>
    <dbReference type="NCBI Taxonomy" id="2510334"/>
    <lineage>
        <taxon>Bacteria</taxon>
        <taxon>Pseudomonadati</taxon>
        <taxon>Pseudomonadota</taxon>
        <taxon>Gammaproteobacteria</taxon>
        <taxon>OMG group</taxon>
        <taxon>OM182 clade</taxon>
    </lineage>
</organism>
<dbReference type="GO" id="GO:0043720">
    <property type="term" value="F:3-keto-5-aminohexanoate cleavage activity"/>
    <property type="evidence" value="ECO:0007669"/>
    <property type="project" value="InterPro"/>
</dbReference>
<evidence type="ECO:0000256" key="1">
    <source>
        <dbReference type="ARBA" id="ARBA00001947"/>
    </source>
</evidence>
<evidence type="ECO:0000313" key="5">
    <source>
        <dbReference type="EMBL" id="RZO76926.1"/>
    </source>
</evidence>
<evidence type="ECO:0000256" key="4">
    <source>
        <dbReference type="ARBA" id="ARBA00022833"/>
    </source>
</evidence>
<dbReference type="Pfam" id="PF05853">
    <property type="entry name" value="BKACE"/>
    <property type="match status" value="1"/>
</dbReference>
<comment type="caution">
    <text evidence="5">The sequence shown here is derived from an EMBL/GenBank/DDBJ whole genome shotgun (WGS) entry which is preliminary data.</text>
</comment>
<sequence length="189" mass="20785">EAVGRYQPAEQMASVKKTRPEAVSLALRELIPTPKDESAAAGFFQWLYTERIAPQYILYDEDDILAFKSLYQRGLVPDESIHVLLVLGRYEASQESDPAALPPLLAHLDASWLWSVCAFGRNESRCMDEAIKAGGHCRVGFENNLSLPDGITASSNADLVRSAAELVLEAGCSVADPATARELLQVHWR</sequence>
<keyword evidence="4" id="KW-0862">Zinc</keyword>
<name>A0A520S3A2_9GAMM</name>
<keyword evidence="2" id="KW-0808">Transferase</keyword>
<gene>
    <name evidence="5" type="ORF">EVA69_02440</name>
</gene>
<dbReference type="PANTHER" id="PTHR37418">
    <property type="entry name" value="3-KETO-5-AMINOHEXANOATE CLEAVAGE ENZYME-RELATED"/>
    <property type="match status" value="1"/>
</dbReference>
<dbReference type="GO" id="GO:0046872">
    <property type="term" value="F:metal ion binding"/>
    <property type="evidence" value="ECO:0007669"/>
    <property type="project" value="UniProtKB-KW"/>
</dbReference>
<dbReference type="EMBL" id="SHAH01000022">
    <property type="protein sequence ID" value="RZO76926.1"/>
    <property type="molecule type" value="Genomic_DNA"/>
</dbReference>
<dbReference type="InterPro" id="IPR008567">
    <property type="entry name" value="BKACE"/>
</dbReference>
<evidence type="ECO:0000256" key="2">
    <source>
        <dbReference type="ARBA" id="ARBA00022679"/>
    </source>
</evidence>
<protein>
    <submittedName>
        <fullName evidence="5">3-keto-5-aminohexanoate cleavage protein</fullName>
    </submittedName>
</protein>
<proteinExistence type="predicted"/>
<evidence type="ECO:0000313" key="6">
    <source>
        <dbReference type="Proteomes" id="UP000320404"/>
    </source>
</evidence>